<dbReference type="AlphaFoldDB" id="A0A508STK1"/>
<comment type="caution">
    <text evidence="2">The sequence shown here is derived from an EMBL/GenBank/DDBJ whole genome shotgun (WGS) entry which is preliminary data.</text>
</comment>
<organism evidence="2 3">
    <name type="scientific">Bradyrhizobium ivorense</name>
    <dbReference type="NCBI Taxonomy" id="2511166"/>
    <lineage>
        <taxon>Bacteria</taxon>
        <taxon>Pseudomonadati</taxon>
        <taxon>Pseudomonadota</taxon>
        <taxon>Alphaproteobacteria</taxon>
        <taxon>Hyphomicrobiales</taxon>
        <taxon>Nitrobacteraceae</taxon>
        <taxon>Bradyrhizobium</taxon>
    </lineage>
</organism>
<dbReference type="SUPFAM" id="SSF53448">
    <property type="entry name" value="Nucleotide-diphospho-sugar transferases"/>
    <property type="match status" value="1"/>
</dbReference>
<evidence type="ECO:0000313" key="2">
    <source>
        <dbReference type="EMBL" id="VIO65773.1"/>
    </source>
</evidence>
<dbReference type="InterPro" id="IPR029044">
    <property type="entry name" value="Nucleotide-diphossugar_trans"/>
</dbReference>
<dbReference type="OrthoDB" id="6653642at2"/>
<dbReference type="InterPro" id="IPR050834">
    <property type="entry name" value="Glycosyltransf_2"/>
</dbReference>
<accession>A0A508STK1</accession>
<dbReference type="CDD" id="cd00761">
    <property type="entry name" value="Glyco_tranf_GTA_type"/>
    <property type="match status" value="1"/>
</dbReference>
<reference evidence="2" key="1">
    <citation type="submission" date="2019-02" db="EMBL/GenBank/DDBJ databases">
        <authorList>
            <person name="Pothier F.J."/>
        </authorList>
    </citation>
    <scope>NUCLEOTIDE SEQUENCE</scope>
    <source>
        <strain evidence="2">CI-1B</strain>
    </source>
</reference>
<dbReference type="Gene3D" id="3.90.550.10">
    <property type="entry name" value="Spore Coat Polysaccharide Biosynthesis Protein SpsA, Chain A"/>
    <property type="match status" value="1"/>
</dbReference>
<dbReference type="PANTHER" id="PTHR43685:SF2">
    <property type="entry name" value="GLYCOSYLTRANSFERASE 2-LIKE DOMAIN-CONTAINING PROTEIN"/>
    <property type="match status" value="1"/>
</dbReference>
<feature type="domain" description="Glycosyltransferase 2-like" evidence="1">
    <location>
        <begin position="8"/>
        <end position="102"/>
    </location>
</feature>
<protein>
    <submittedName>
        <fullName evidence="2">Mycofactocin biosynthesis glycosyltransferase MftF</fullName>
        <ecNumber evidence="2">2.-.-.-</ecNumber>
    </submittedName>
</protein>
<keyword evidence="3" id="KW-1185">Reference proteome</keyword>
<dbReference type="GO" id="GO:0016740">
    <property type="term" value="F:transferase activity"/>
    <property type="evidence" value="ECO:0007669"/>
    <property type="project" value="UniProtKB-KW"/>
</dbReference>
<sequence>MHEVALTLILCSRNGMRTIGECLNQIRSMDGADAVEVVLVDNGSTDGTFAAMQEFCAANPALWRAILETKPGNSAGRNTGIAASSGEVILFIDDDCYPDRGFASAWRAIFAGDPGLGFGSGRILPYDARQSPLGCNTSTTTQILSQSTFVQRGFVQGSNMAFRRQCLTDAGLFDSRFGAGTPFAGEEWEVAVRASYAGWRGGYFPEPSVAHDHGRFDSEAFVRGHYYDIGAGAVYAKHLLTAHAPATVVEIARDIRRQIRKRAAVGPLLGGAVQYYSTMLRQARS</sequence>
<keyword evidence="2" id="KW-0808">Transferase</keyword>
<dbReference type="EC" id="2.-.-.-" evidence="2"/>
<dbReference type="InterPro" id="IPR001173">
    <property type="entry name" value="Glyco_trans_2-like"/>
</dbReference>
<proteinExistence type="predicted"/>
<evidence type="ECO:0000259" key="1">
    <source>
        <dbReference type="Pfam" id="PF00535"/>
    </source>
</evidence>
<dbReference type="Proteomes" id="UP000328092">
    <property type="component" value="Unassembled WGS sequence"/>
</dbReference>
<gene>
    <name evidence="2" type="primary">mftF_1</name>
    <name evidence="2" type="ORF">CI1B_08800</name>
</gene>
<dbReference type="RefSeq" id="WP_139857587.1">
    <property type="nucleotide sequence ID" value="NZ_CAADFC020000004.1"/>
</dbReference>
<name>A0A508STK1_9BRAD</name>
<dbReference type="Pfam" id="PF00535">
    <property type="entry name" value="Glycos_transf_2"/>
    <property type="match status" value="1"/>
</dbReference>
<dbReference type="EMBL" id="CAADFC020000004">
    <property type="protein sequence ID" value="VIO65773.1"/>
    <property type="molecule type" value="Genomic_DNA"/>
</dbReference>
<dbReference type="PANTHER" id="PTHR43685">
    <property type="entry name" value="GLYCOSYLTRANSFERASE"/>
    <property type="match status" value="1"/>
</dbReference>
<evidence type="ECO:0000313" key="3">
    <source>
        <dbReference type="Proteomes" id="UP000328092"/>
    </source>
</evidence>